<feature type="compositionally biased region" description="Polar residues" evidence="1">
    <location>
        <begin position="7"/>
        <end position="18"/>
    </location>
</feature>
<evidence type="ECO:0000256" key="1">
    <source>
        <dbReference type="SAM" id="MobiDB-lite"/>
    </source>
</evidence>
<feature type="region of interest" description="Disordered" evidence="1">
    <location>
        <begin position="1"/>
        <end position="24"/>
    </location>
</feature>
<evidence type="ECO:0000313" key="2">
    <source>
        <dbReference type="EMBL" id="AKG08669.1"/>
    </source>
</evidence>
<dbReference type="AlphaFoldDB" id="A0AAC8PZ51"/>
<reference evidence="2 3" key="1">
    <citation type="submission" date="2015-05" db="EMBL/GenBank/DDBJ databases">
        <authorList>
            <person name="Dickey A."/>
            <person name="Clawson M."/>
            <person name="Bono J."/>
            <person name="Loy J.D."/>
        </authorList>
    </citation>
    <scope>NUCLEOTIDE SEQUENCE [LARGE SCALE GENOMIC DNA]</scope>
    <source>
        <strain evidence="2 3">22581</strain>
    </source>
</reference>
<dbReference type="Proteomes" id="UP000077465">
    <property type="component" value="Chromosome"/>
</dbReference>
<sequence>MVGCSDETPQTEQVQSEQVKTDEIAQSDNEIREKAKQHFLGDNEPVVKDAMWAKPNLFKVGVVDDGTSRDGFAEYVCEVLRTDFDIKDSPLMVEVIDIQQLVNNNKWIELGGAVCQ</sequence>
<accession>A0AAC8PZ51</accession>
<gene>
    <name evidence="2" type="ORF">AAX06_01445</name>
</gene>
<name>A0AAC8PZ51_9GAMM</name>
<organism evidence="2 3">
    <name type="scientific">Moraxella bovoculi</name>
    <dbReference type="NCBI Taxonomy" id="386891"/>
    <lineage>
        <taxon>Bacteria</taxon>
        <taxon>Pseudomonadati</taxon>
        <taxon>Pseudomonadota</taxon>
        <taxon>Gammaproteobacteria</taxon>
        <taxon>Moraxellales</taxon>
        <taxon>Moraxellaceae</taxon>
        <taxon>Moraxella</taxon>
    </lineage>
</organism>
<evidence type="ECO:0000313" key="3">
    <source>
        <dbReference type="Proteomes" id="UP000077465"/>
    </source>
</evidence>
<dbReference type="EMBL" id="CP011376">
    <property type="protein sequence ID" value="AKG08669.1"/>
    <property type="molecule type" value="Genomic_DNA"/>
</dbReference>
<proteinExistence type="predicted"/>
<protein>
    <submittedName>
        <fullName evidence="2">Uncharacterized protein</fullName>
    </submittedName>
</protein>